<dbReference type="AlphaFoldDB" id="A0A2H3KQB9"/>
<feature type="region of interest" description="Disordered" evidence="1">
    <location>
        <begin position="82"/>
        <end position="103"/>
    </location>
</feature>
<gene>
    <name evidence="2" type="ORF">A9Q02_22515</name>
</gene>
<keyword evidence="3" id="KW-1185">Reference proteome</keyword>
<dbReference type="OrthoDB" id="32553at2"/>
<sequence>MTPIVQSLTMKDDLVILEQSNETNVDYEAKVISCQRLSEKGVKCRLWGRIAYTWGMNTYQTYATDLTNRQWNGIKDLIPAAKPGGRPRSLDMRQVMNGSCTSS</sequence>
<dbReference type="EMBL" id="LYXE01000152">
    <property type="protein sequence ID" value="PDV97366.1"/>
    <property type="molecule type" value="Genomic_DNA"/>
</dbReference>
<proteinExistence type="predicted"/>
<evidence type="ECO:0000256" key="1">
    <source>
        <dbReference type="SAM" id="MobiDB-lite"/>
    </source>
</evidence>
<dbReference type="Proteomes" id="UP000220922">
    <property type="component" value="Unassembled WGS sequence"/>
</dbReference>
<evidence type="ECO:0000313" key="2">
    <source>
        <dbReference type="EMBL" id="PDV97366.1"/>
    </source>
</evidence>
<protein>
    <submittedName>
        <fullName evidence="2">Uncharacterized protein</fullName>
    </submittedName>
</protein>
<accession>A0A2H3KQB9</accession>
<evidence type="ECO:0000313" key="3">
    <source>
        <dbReference type="Proteomes" id="UP000220922"/>
    </source>
</evidence>
<comment type="caution">
    <text evidence="2">The sequence shown here is derived from an EMBL/GenBank/DDBJ whole genome shotgun (WGS) entry which is preliminary data.</text>
</comment>
<name>A0A2H3KQB9_9CHLR</name>
<reference evidence="2 3" key="1">
    <citation type="submission" date="2016-05" db="EMBL/GenBank/DDBJ databases">
        <authorList>
            <person name="Lavstsen T."/>
            <person name="Jespersen J.S."/>
        </authorList>
    </citation>
    <scope>NUCLEOTIDE SEQUENCE [LARGE SCALE GENOMIC DNA]</scope>
    <source>
        <strain evidence="2 3">B7-9</strain>
    </source>
</reference>
<organism evidence="2 3">
    <name type="scientific">Candidatus Chloroploca asiatica</name>
    <dbReference type="NCBI Taxonomy" id="1506545"/>
    <lineage>
        <taxon>Bacteria</taxon>
        <taxon>Bacillati</taxon>
        <taxon>Chloroflexota</taxon>
        <taxon>Chloroflexia</taxon>
        <taxon>Chloroflexales</taxon>
        <taxon>Chloroflexineae</taxon>
        <taxon>Oscillochloridaceae</taxon>
        <taxon>Candidatus Chloroploca</taxon>
    </lineage>
</organism>